<keyword evidence="2" id="KW-1185">Reference proteome</keyword>
<dbReference type="AlphaFoldDB" id="A0A4U0H1Y4"/>
<sequence>MKRTIKISKFEQIHSIPTTAIKVSDNEIRFDFHSPNLIVFDLSSITARREDHAINLYSPLVPTPLSKGEVFEQLYLWAKELFNYDH</sequence>
<dbReference type="EMBL" id="SUKA01000003">
    <property type="protein sequence ID" value="TJY65466.1"/>
    <property type="molecule type" value="Genomic_DNA"/>
</dbReference>
<proteinExistence type="predicted"/>
<comment type="caution">
    <text evidence="1">The sequence shown here is derived from an EMBL/GenBank/DDBJ whole genome shotgun (WGS) entry which is preliminary data.</text>
</comment>
<dbReference type="RefSeq" id="WP_136820595.1">
    <property type="nucleotide sequence ID" value="NZ_BMJX01000003.1"/>
</dbReference>
<dbReference type="Proteomes" id="UP000309872">
    <property type="component" value="Unassembled WGS sequence"/>
</dbReference>
<protein>
    <submittedName>
        <fullName evidence="1">Uncharacterized protein</fullName>
    </submittedName>
</protein>
<gene>
    <name evidence="1" type="ORF">FAZ19_10000</name>
</gene>
<evidence type="ECO:0000313" key="2">
    <source>
        <dbReference type="Proteomes" id="UP000309872"/>
    </source>
</evidence>
<name>A0A4U0H1Y4_9SPHI</name>
<evidence type="ECO:0000313" key="1">
    <source>
        <dbReference type="EMBL" id="TJY65466.1"/>
    </source>
</evidence>
<organism evidence="1 2">
    <name type="scientific">Sphingobacterium alkalisoli</name>
    <dbReference type="NCBI Taxonomy" id="1874115"/>
    <lineage>
        <taxon>Bacteria</taxon>
        <taxon>Pseudomonadati</taxon>
        <taxon>Bacteroidota</taxon>
        <taxon>Sphingobacteriia</taxon>
        <taxon>Sphingobacteriales</taxon>
        <taxon>Sphingobacteriaceae</taxon>
        <taxon>Sphingobacterium</taxon>
    </lineage>
</organism>
<reference evidence="1 2" key="1">
    <citation type="submission" date="2019-04" db="EMBL/GenBank/DDBJ databases">
        <title>Sphingobacterium olei sp. nov., isolated from oil-contaminated soil.</title>
        <authorList>
            <person name="Liu B."/>
        </authorList>
    </citation>
    <scope>NUCLEOTIDE SEQUENCE [LARGE SCALE GENOMIC DNA]</scope>
    <source>
        <strain evidence="1 2">Y3L14</strain>
    </source>
</reference>
<accession>A0A4U0H1Y4</accession>